<comment type="caution">
    <text evidence="2">The sequence shown here is derived from an EMBL/GenBank/DDBJ whole genome shotgun (WGS) entry which is preliminary data.</text>
</comment>
<evidence type="ECO:0000256" key="1">
    <source>
        <dbReference type="SAM" id="Coils"/>
    </source>
</evidence>
<keyword evidence="1" id="KW-0175">Coiled coil</keyword>
<dbReference type="RefSeq" id="WP_069939272.1">
    <property type="nucleotide sequence ID" value="NZ_MAMP01000022.1"/>
</dbReference>
<dbReference type="OrthoDB" id="9813491at2"/>
<dbReference type="CDD" id="cd11532">
    <property type="entry name" value="NTP-PPase_COG4997"/>
    <property type="match status" value="1"/>
</dbReference>
<evidence type="ECO:0000313" key="2">
    <source>
        <dbReference type="EMBL" id="OES44682.1"/>
    </source>
</evidence>
<organism evidence="2 3">
    <name type="scientific">Domibacillus iocasae</name>
    <dbReference type="NCBI Taxonomy" id="1714016"/>
    <lineage>
        <taxon>Bacteria</taxon>
        <taxon>Bacillati</taxon>
        <taxon>Bacillota</taxon>
        <taxon>Bacilli</taxon>
        <taxon>Bacillales</taxon>
        <taxon>Bacillaceae</taxon>
        <taxon>Domibacillus</taxon>
    </lineage>
</organism>
<evidence type="ECO:0000313" key="3">
    <source>
        <dbReference type="Proteomes" id="UP000095658"/>
    </source>
</evidence>
<reference evidence="2 3" key="1">
    <citation type="submission" date="2016-06" db="EMBL/GenBank/DDBJ databases">
        <title>Domibacillus iocasae genome sequencing.</title>
        <authorList>
            <person name="Verma A."/>
            <person name="Pal Y."/>
            <person name="Ojha A.K."/>
            <person name="Krishnamurthi S."/>
        </authorList>
    </citation>
    <scope>NUCLEOTIDE SEQUENCE [LARGE SCALE GENOMIC DNA]</scope>
    <source>
        <strain evidence="2 3">DSM 29979</strain>
    </source>
</reference>
<sequence length="108" mass="12423">MPVHNKLVRDRILEVIEKAGKTYTSRVLDEKEYIKEVRTKMHEELAEYEEAENDQDAVEELADLLELIHAAAAIHGATADELEEVRRAKAEKRGGFSDRIYLIEVEDD</sequence>
<proteinExistence type="predicted"/>
<dbReference type="GO" id="GO:0016787">
    <property type="term" value="F:hydrolase activity"/>
    <property type="evidence" value="ECO:0007669"/>
    <property type="project" value="UniProtKB-KW"/>
</dbReference>
<name>A0A1E7DNM1_9BACI</name>
<dbReference type="EMBL" id="MAMP01000022">
    <property type="protein sequence ID" value="OES44682.1"/>
    <property type="molecule type" value="Genomic_DNA"/>
</dbReference>
<dbReference type="AlphaFoldDB" id="A0A1E7DNM1"/>
<dbReference type="SUPFAM" id="SSF101386">
    <property type="entry name" value="all-alpha NTP pyrophosphatases"/>
    <property type="match status" value="1"/>
</dbReference>
<feature type="coiled-coil region" evidence="1">
    <location>
        <begin position="34"/>
        <end position="68"/>
    </location>
</feature>
<keyword evidence="2" id="KW-0378">Hydrolase</keyword>
<keyword evidence="3" id="KW-1185">Reference proteome</keyword>
<accession>A0A1E7DNM1</accession>
<dbReference type="STRING" id="1714016.BA724_10035"/>
<protein>
    <submittedName>
        <fullName evidence="2">Phosphoribosyl-ATP pyrophosphohydrolase</fullName>
    </submittedName>
</protein>
<dbReference type="Proteomes" id="UP000095658">
    <property type="component" value="Unassembled WGS sequence"/>
</dbReference>
<gene>
    <name evidence="2" type="ORF">BA724_10035</name>
</gene>
<dbReference type="InterPro" id="IPR038735">
    <property type="entry name" value="MSMEG_1276-like_NTP-PPase_dom"/>
</dbReference>